<dbReference type="InterPro" id="IPR014710">
    <property type="entry name" value="RmlC-like_jellyroll"/>
</dbReference>
<protein>
    <submittedName>
        <fullName evidence="5">AraC family transcriptional regulator</fullName>
    </submittedName>
</protein>
<dbReference type="SMART" id="SM00342">
    <property type="entry name" value="HTH_ARAC"/>
    <property type="match status" value="1"/>
</dbReference>
<dbReference type="AlphaFoldDB" id="A0A6B8RFP5"/>
<organism evidence="5 6">
    <name type="scientific">Paenibacillus psychroresistens</name>
    <dbReference type="NCBI Taxonomy" id="1778678"/>
    <lineage>
        <taxon>Bacteria</taxon>
        <taxon>Bacillati</taxon>
        <taxon>Bacillota</taxon>
        <taxon>Bacilli</taxon>
        <taxon>Bacillales</taxon>
        <taxon>Paenibacillaceae</taxon>
        <taxon>Paenibacillus</taxon>
    </lineage>
</organism>
<dbReference type="PANTHER" id="PTHR43280:SF28">
    <property type="entry name" value="HTH-TYPE TRANSCRIPTIONAL ACTIVATOR RHAS"/>
    <property type="match status" value="1"/>
</dbReference>
<dbReference type="RefSeq" id="WP_155699354.1">
    <property type="nucleotide sequence ID" value="NZ_CP034235.1"/>
</dbReference>
<dbReference type="InterPro" id="IPR018060">
    <property type="entry name" value="HTH_AraC"/>
</dbReference>
<dbReference type="GO" id="GO:0043565">
    <property type="term" value="F:sequence-specific DNA binding"/>
    <property type="evidence" value="ECO:0007669"/>
    <property type="project" value="InterPro"/>
</dbReference>
<keyword evidence="3" id="KW-0804">Transcription</keyword>
<dbReference type="PRINTS" id="PR00032">
    <property type="entry name" value="HTHARAC"/>
</dbReference>
<dbReference type="InterPro" id="IPR020449">
    <property type="entry name" value="Tscrpt_reg_AraC-type_HTH"/>
</dbReference>
<evidence type="ECO:0000259" key="4">
    <source>
        <dbReference type="PROSITE" id="PS01124"/>
    </source>
</evidence>
<dbReference type="Pfam" id="PF02311">
    <property type="entry name" value="AraC_binding"/>
    <property type="match status" value="1"/>
</dbReference>
<dbReference type="InterPro" id="IPR003313">
    <property type="entry name" value="AraC-bd"/>
</dbReference>
<dbReference type="PANTHER" id="PTHR43280">
    <property type="entry name" value="ARAC-FAMILY TRANSCRIPTIONAL REGULATOR"/>
    <property type="match status" value="1"/>
</dbReference>
<dbReference type="PROSITE" id="PS01124">
    <property type="entry name" value="HTH_ARAC_FAMILY_2"/>
    <property type="match status" value="1"/>
</dbReference>
<accession>A0A6B8RFP5</accession>
<dbReference type="EMBL" id="CP034235">
    <property type="protein sequence ID" value="QGQ94353.1"/>
    <property type="molecule type" value="Genomic_DNA"/>
</dbReference>
<feature type="domain" description="HTH araC/xylS-type" evidence="4">
    <location>
        <begin position="234"/>
        <end position="331"/>
    </location>
</feature>
<proteinExistence type="predicted"/>
<dbReference type="SUPFAM" id="SSF46689">
    <property type="entry name" value="Homeodomain-like"/>
    <property type="match status" value="1"/>
</dbReference>
<dbReference type="Proteomes" id="UP000426246">
    <property type="component" value="Chromosome"/>
</dbReference>
<evidence type="ECO:0000256" key="3">
    <source>
        <dbReference type="ARBA" id="ARBA00023163"/>
    </source>
</evidence>
<evidence type="ECO:0000256" key="2">
    <source>
        <dbReference type="ARBA" id="ARBA00023125"/>
    </source>
</evidence>
<dbReference type="Gene3D" id="2.60.120.10">
    <property type="entry name" value="Jelly Rolls"/>
    <property type="match status" value="1"/>
</dbReference>
<evidence type="ECO:0000313" key="5">
    <source>
        <dbReference type="EMBL" id="QGQ94353.1"/>
    </source>
</evidence>
<reference evidence="6" key="1">
    <citation type="submission" date="2018-11" db="EMBL/GenBank/DDBJ databases">
        <title>Complete genome sequence of Paenibacillus sp. ML311-T8.</title>
        <authorList>
            <person name="Nam Y.-D."/>
            <person name="Kang J."/>
            <person name="Chung W.-H."/>
            <person name="Park Y.S."/>
        </authorList>
    </citation>
    <scope>NUCLEOTIDE SEQUENCE [LARGE SCALE GENOMIC DNA]</scope>
    <source>
        <strain evidence="6">ML311-T8</strain>
    </source>
</reference>
<evidence type="ECO:0000313" key="6">
    <source>
        <dbReference type="Proteomes" id="UP000426246"/>
    </source>
</evidence>
<name>A0A6B8RFP5_9BACL</name>
<dbReference type="SUPFAM" id="SSF51182">
    <property type="entry name" value="RmlC-like cupins"/>
    <property type="match status" value="1"/>
</dbReference>
<sequence length="342" mass="40160">MEHNELEKYLLNQTPMESESLIQPRFLIFEGVEASLPYNRNNKPENPYHVSEGFIMAPDQKIAFSKHPRYIHVLEHYHSFIELNYVYSGSCTQYINGKKITLLQGEFCLLDTNVVHAFEPTGENDIIINCLMRKSYFNVDMLNRLAGNDILSEFFINAVYKSKEFQQYLLFPTHQNAKIHHLMNDVLCEFYDPKLCSREVVNSYIIVLFSELLRVYKDQVDNEPHPKVTKIAITDILIYLESNYRTVTLESAANHFHFHPNYLSRLLKNVLGQSFIKLLIEIKMKKACVFLENTDFPIGQIVAEIGYTNLKFFYDKFKEQYGMTPAQYRQFKHDPSPYPYTL</sequence>
<dbReference type="InterPro" id="IPR009057">
    <property type="entry name" value="Homeodomain-like_sf"/>
</dbReference>
<dbReference type="InterPro" id="IPR011051">
    <property type="entry name" value="RmlC_Cupin_sf"/>
</dbReference>
<keyword evidence="6" id="KW-1185">Reference proteome</keyword>
<dbReference type="KEGG" id="ppsc:EHS13_05250"/>
<gene>
    <name evidence="5" type="ORF">EHS13_05250</name>
</gene>
<keyword evidence="2" id="KW-0238">DNA-binding</keyword>
<dbReference type="Pfam" id="PF12833">
    <property type="entry name" value="HTH_18"/>
    <property type="match status" value="1"/>
</dbReference>
<dbReference type="Gene3D" id="1.10.10.60">
    <property type="entry name" value="Homeodomain-like"/>
    <property type="match status" value="2"/>
</dbReference>
<keyword evidence="1" id="KW-0805">Transcription regulation</keyword>
<dbReference type="GO" id="GO:0003700">
    <property type="term" value="F:DNA-binding transcription factor activity"/>
    <property type="evidence" value="ECO:0007669"/>
    <property type="project" value="InterPro"/>
</dbReference>
<dbReference type="OrthoDB" id="9816335at2"/>
<evidence type="ECO:0000256" key="1">
    <source>
        <dbReference type="ARBA" id="ARBA00023015"/>
    </source>
</evidence>